<keyword evidence="1" id="KW-0472">Membrane</keyword>
<name>A0A9X0AEC3_9HELO</name>
<dbReference type="OrthoDB" id="3560987at2759"/>
<comment type="caution">
    <text evidence="2">The sequence shown here is derived from an EMBL/GenBank/DDBJ whole genome shotgun (WGS) entry which is preliminary data.</text>
</comment>
<keyword evidence="1" id="KW-1133">Transmembrane helix</keyword>
<gene>
    <name evidence="2" type="ORF">OCU04_010337</name>
</gene>
<dbReference type="Proteomes" id="UP001152300">
    <property type="component" value="Unassembled WGS sequence"/>
</dbReference>
<reference evidence="2" key="1">
    <citation type="submission" date="2022-11" db="EMBL/GenBank/DDBJ databases">
        <title>Genome Resource of Sclerotinia nivalis Strain SnTB1, a Plant Pathogen Isolated from American Ginseng.</title>
        <authorList>
            <person name="Fan S."/>
        </authorList>
    </citation>
    <scope>NUCLEOTIDE SEQUENCE</scope>
    <source>
        <strain evidence="2">SnTB1</strain>
    </source>
</reference>
<protein>
    <submittedName>
        <fullName evidence="2">Uncharacterized protein</fullName>
    </submittedName>
</protein>
<evidence type="ECO:0000313" key="3">
    <source>
        <dbReference type="Proteomes" id="UP001152300"/>
    </source>
</evidence>
<keyword evidence="3" id="KW-1185">Reference proteome</keyword>
<evidence type="ECO:0000256" key="1">
    <source>
        <dbReference type="SAM" id="Phobius"/>
    </source>
</evidence>
<feature type="transmembrane region" description="Helical" evidence="1">
    <location>
        <begin position="12"/>
        <end position="38"/>
    </location>
</feature>
<organism evidence="2 3">
    <name type="scientific">Sclerotinia nivalis</name>
    <dbReference type="NCBI Taxonomy" id="352851"/>
    <lineage>
        <taxon>Eukaryota</taxon>
        <taxon>Fungi</taxon>
        <taxon>Dikarya</taxon>
        <taxon>Ascomycota</taxon>
        <taxon>Pezizomycotina</taxon>
        <taxon>Leotiomycetes</taxon>
        <taxon>Helotiales</taxon>
        <taxon>Sclerotiniaceae</taxon>
        <taxon>Sclerotinia</taxon>
    </lineage>
</organism>
<keyword evidence="1" id="KW-0812">Transmembrane</keyword>
<dbReference type="EMBL" id="JAPEIS010000012">
    <property type="protein sequence ID" value="KAJ8061272.1"/>
    <property type="molecule type" value="Genomic_DNA"/>
</dbReference>
<evidence type="ECO:0000313" key="2">
    <source>
        <dbReference type="EMBL" id="KAJ8061272.1"/>
    </source>
</evidence>
<proteinExistence type="predicted"/>
<dbReference type="AlphaFoldDB" id="A0A9X0AEC3"/>
<accession>A0A9X0AEC3</accession>
<sequence length="78" mass="8608">MIDAEDGKQKGWHTIPLCLLAIINLLLIIVALLGLAAYKITMGVQRVVVEMMRSDLELESYAERESVADIDGGTLLEH</sequence>